<feature type="signal peptide" evidence="1">
    <location>
        <begin position="1"/>
        <end position="18"/>
    </location>
</feature>
<keyword evidence="3" id="KW-1185">Reference proteome</keyword>
<name>A0AAV9FZU6_9PEZI</name>
<feature type="chain" id="PRO_5043843921" description="Ecp2 effector protein domain-containing protein" evidence="1">
    <location>
        <begin position="19"/>
        <end position="188"/>
    </location>
</feature>
<protein>
    <recommendedName>
        <fullName evidence="4">Ecp2 effector protein domain-containing protein</fullName>
    </recommendedName>
</protein>
<evidence type="ECO:0000256" key="1">
    <source>
        <dbReference type="SAM" id="SignalP"/>
    </source>
</evidence>
<evidence type="ECO:0000313" key="2">
    <source>
        <dbReference type="EMBL" id="KAK4442328.1"/>
    </source>
</evidence>
<dbReference type="AlphaFoldDB" id="A0AAV9FZU6"/>
<gene>
    <name evidence="2" type="ORF">QBC34DRAFT_455104</name>
</gene>
<sequence length="188" mass="19681">MLFTAAIIAAFAPLVAFGAPGVPAVNVAPRSTGLTLDPNLGDGVFLASLDANGNVNVTKLGDIDVSRRSVGPVAPLAARDLPITNGGCGASIPPGDFDTAKNRFNRQCDEGNQAPPGGALIARAGLAVAYMCSWGGWNPCSSGEYNDFIHWAAGRCGNYRSAWADMDSWKKQYGIHHDGEPFCNGWTL</sequence>
<proteinExistence type="predicted"/>
<reference evidence="2" key="2">
    <citation type="submission" date="2023-05" db="EMBL/GenBank/DDBJ databases">
        <authorList>
            <consortium name="Lawrence Berkeley National Laboratory"/>
            <person name="Steindorff A."/>
            <person name="Hensen N."/>
            <person name="Bonometti L."/>
            <person name="Westerberg I."/>
            <person name="Brannstrom I.O."/>
            <person name="Guillou S."/>
            <person name="Cros-Aarteil S."/>
            <person name="Calhoun S."/>
            <person name="Haridas S."/>
            <person name="Kuo A."/>
            <person name="Mondo S."/>
            <person name="Pangilinan J."/>
            <person name="Riley R."/>
            <person name="Labutti K."/>
            <person name="Andreopoulos B."/>
            <person name="Lipzen A."/>
            <person name="Chen C."/>
            <person name="Yanf M."/>
            <person name="Daum C."/>
            <person name="Ng V."/>
            <person name="Clum A."/>
            <person name="Ohm R."/>
            <person name="Martin F."/>
            <person name="Silar P."/>
            <person name="Natvig D."/>
            <person name="Lalanne C."/>
            <person name="Gautier V."/>
            <person name="Ament-Velasquez S.L."/>
            <person name="Kruys A."/>
            <person name="Hutchinson M.I."/>
            <person name="Powell A.J."/>
            <person name="Barry K."/>
            <person name="Miller A.N."/>
            <person name="Grigoriev I.V."/>
            <person name="Debuchy R."/>
            <person name="Gladieux P."/>
            <person name="Thoren M.H."/>
            <person name="Johannesson H."/>
        </authorList>
    </citation>
    <scope>NUCLEOTIDE SEQUENCE</scope>
    <source>
        <strain evidence="2">PSN243</strain>
    </source>
</reference>
<comment type="caution">
    <text evidence="2">The sequence shown here is derived from an EMBL/GenBank/DDBJ whole genome shotgun (WGS) entry which is preliminary data.</text>
</comment>
<dbReference type="Proteomes" id="UP001321760">
    <property type="component" value="Unassembled WGS sequence"/>
</dbReference>
<evidence type="ECO:0008006" key="4">
    <source>
        <dbReference type="Google" id="ProtNLM"/>
    </source>
</evidence>
<dbReference type="EMBL" id="MU866020">
    <property type="protein sequence ID" value="KAK4442328.1"/>
    <property type="molecule type" value="Genomic_DNA"/>
</dbReference>
<reference evidence="2" key="1">
    <citation type="journal article" date="2023" name="Mol. Phylogenet. Evol.">
        <title>Genome-scale phylogeny and comparative genomics of the fungal order Sordariales.</title>
        <authorList>
            <person name="Hensen N."/>
            <person name="Bonometti L."/>
            <person name="Westerberg I."/>
            <person name="Brannstrom I.O."/>
            <person name="Guillou S."/>
            <person name="Cros-Aarteil S."/>
            <person name="Calhoun S."/>
            <person name="Haridas S."/>
            <person name="Kuo A."/>
            <person name="Mondo S."/>
            <person name="Pangilinan J."/>
            <person name="Riley R."/>
            <person name="LaButti K."/>
            <person name="Andreopoulos B."/>
            <person name="Lipzen A."/>
            <person name="Chen C."/>
            <person name="Yan M."/>
            <person name="Daum C."/>
            <person name="Ng V."/>
            <person name="Clum A."/>
            <person name="Steindorff A."/>
            <person name="Ohm R.A."/>
            <person name="Martin F."/>
            <person name="Silar P."/>
            <person name="Natvig D.O."/>
            <person name="Lalanne C."/>
            <person name="Gautier V."/>
            <person name="Ament-Velasquez S.L."/>
            <person name="Kruys A."/>
            <person name="Hutchinson M.I."/>
            <person name="Powell A.J."/>
            <person name="Barry K."/>
            <person name="Miller A.N."/>
            <person name="Grigoriev I.V."/>
            <person name="Debuchy R."/>
            <person name="Gladieux P."/>
            <person name="Hiltunen Thoren M."/>
            <person name="Johannesson H."/>
        </authorList>
    </citation>
    <scope>NUCLEOTIDE SEQUENCE</scope>
    <source>
        <strain evidence="2">PSN243</strain>
    </source>
</reference>
<evidence type="ECO:0000313" key="3">
    <source>
        <dbReference type="Proteomes" id="UP001321760"/>
    </source>
</evidence>
<organism evidence="2 3">
    <name type="scientific">Podospora aff. communis PSN243</name>
    <dbReference type="NCBI Taxonomy" id="3040156"/>
    <lineage>
        <taxon>Eukaryota</taxon>
        <taxon>Fungi</taxon>
        <taxon>Dikarya</taxon>
        <taxon>Ascomycota</taxon>
        <taxon>Pezizomycotina</taxon>
        <taxon>Sordariomycetes</taxon>
        <taxon>Sordariomycetidae</taxon>
        <taxon>Sordariales</taxon>
        <taxon>Podosporaceae</taxon>
        <taxon>Podospora</taxon>
    </lineage>
</organism>
<keyword evidence="1" id="KW-0732">Signal</keyword>
<accession>A0AAV9FZU6</accession>